<organism evidence="1 2">
    <name type="scientific">Candidatus Nitrosocosmicus arcticus</name>
    <dbReference type="NCBI Taxonomy" id="2035267"/>
    <lineage>
        <taxon>Archaea</taxon>
        <taxon>Nitrososphaerota</taxon>
        <taxon>Nitrososphaeria</taxon>
        <taxon>Nitrososphaerales</taxon>
        <taxon>Nitrososphaeraceae</taxon>
        <taxon>Candidatus Nitrosocosmicus</taxon>
    </lineage>
</organism>
<evidence type="ECO:0000313" key="2">
    <source>
        <dbReference type="Proteomes" id="UP000315289"/>
    </source>
</evidence>
<reference evidence="1 2" key="1">
    <citation type="journal article" date="2019" name="Front. Microbiol.">
        <title>Ammonia Oxidation by the Arctic Terrestrial Thaumarchaeote Candidatus Nitrosocosmicus arcticus Is Stimulated by Increasing Temperatures.</title>
        <authorList>
            <person name="Alves R.J.E."/>
            <person name="Kerou M."/>
            <person name="Zappe A."/>
            <person name="Bittner R."/>
            <person name="Abby S.S."/>
            <person name="Schmidt H.A."/>
            <person name="Pfeifer K."/>
            <person name="Schleper C."/>
        </authorList>
    </citation>
    <scope>NUCLEOTIDE SEQUENCE [LARGE SCALE GENOMIC DNA]</scope>
    <source>
        <strain evidence="1 2">Kfb</strain>
    </source>
</reference>
<protein>
    <submittedName>
        <fullName evidence="1">Uncharacterized protein</fullName>
    </submittedName>
</protein>
<dbReference type="EMBL" id="VOAH01000007">
    <property type="protein sequence ID" value="TVP40510.1"/>
    <property type="molecule type" value="Genomic_DNA"/>
</dbReference>
<sequence>MLLDVRFFELSLTISEVDFSPFLQHSKMEGLVISAIPRNS</sequence>
<dbReference type="AlphaFoldDB" id="A0A557SV71"/>
<comment type="caution">
    <text evidence="1">The sequence shown here is derived from an EMBL/GenBank/DDBJ whole genome shotgun (WGS) entry which is preliminary data.</text>
</comment>
<gene>
    <name evidence="1" type="ORF">NARC_70088</name>
</gene>
<accession>A0A557SV71</accession>
<proteinExistence type="predicted"/>
<keyword evidence="2" id="KW-1185">Reference proteome</keyword>
<evidence type="ECO:0000313" key="1">
    <source>
        <dbReference type="EMBL" id="TVP40510.1"/>
    </source>
</evidence>
<dbReference type="Proteomes" id="UP000315289">
    <property type="component" value="Unassembled WGS sequence"/>
</dbReference>
<name>A0A557SV71_9ARCH</name>